<accession>A0A1M7ZF24</accession>
<dbReference type="PANTHER" id="PTHR46825:SF9">
    <property type="entry name" value="BETA-LACTAMASE-RELATED DOMAIN-CONTAINING PROTEIN"/>
    <property type="match status" value="1"/>
</dbReference>
<dbReference type="InterPro" id="IPR001466">
    <property type="entry name" value="Beta-lactam-related"/>
</dbReference>
<evidence type="ECO:0000313" key="3">
    <source>
        <dbReference type="EMBL" id="SHO63442.1"/>
    </source>
</evidence>
<dbReference type="OrthoDB" id="846150at2"/>
<dbReference type="InterPro" id="IPR012338">
    <property type="entry name" value="Beta-lactam/transpept-like"/>
</dbReference>
<feature type="chain" id="PRO_5012929653" evidence="1">
    <location>
        <begin position="23"/>
        <end position="397"/>
    </location>
</feature>
<gene>
    <name evidence="3" type="ORF">SAMN04488108_2756</name>
</gene>
<evidence type="ECO:0000259" key="2">
    <source>
        <dbReference type="Pfam" id="PF00144"/>
    </source>
</evidence>
<dbReference type="Gene3D" id="3.40.710.10">
    <property type="entry name" value="DD-peptidase/beta-lactamase superfamily"/>
    <property type="match status" value="1"/>
</dbReference>
<evidence type="ECO:0000256" key="1">
    <source>
        <dbReference type="SAM" id="SignalP"/>
    </source>
</evidence>
<feature type="domain" description="Beta-lactamase-related" evidence="2">
    <location>
        <begin position="37"/>
        <end position="378"/>
    </location>
</feature>
<sequence length="397" mass="44342">MYNKSFFPLLLFILFLTTGCLSQEVKPTKTESELEAKLQKIFDESELPGLSVSAFDDTGILFQKSFGVSDLSNQAPYLNTTVQTIGSTSKTFIAVALMIAQEQGKLDLQDPINQYLPFEIHHPKFPNTPISIEDLARHSSGIEDELIYPRAYVILDPNYDPSLLPSEVQEYYEIFKQNEDMDLGSFLKNSLASEGKWFSEDNFGSKEPGKSYSYSNVGSALAAYVLENATGMAFHEFTQKYIFAPLQMTQSSWDLGDNLPEQFATRYLTNFNPIPRYKLITYPDGGVITSSGDFGLFMAEMMKGAKGQGTLLSKASYEEMFSRKVFGKESSGIFWEVSESGVFSHTGSDLGVLSLSAANPDRNAGAFLMTNIMAEDDEGMVESIREIWNTLKAHQWE</sequence>
<reference evidence="4" key="1">
    <citation type="submission" date="2016-12" db="EMBL/GenBank/DDBJ databases">
        <authorList>
            <person name="Varghese N."/>
            <person name="Submissions S."/>
        </authorList>
    </citation>
    <scope>NUCLEOTIDE SEQUENCE [LARGE SCALE GENOMIC DNA]</scope>
    <source>
        <strain evidence="4">DSM 25035</strain>
    </source>
</reference>
<dbReference type="STRING" id="1073327.SAMN04488108_2756"/>
<organism evidence="3 4">
    <name type="scientific">Algoriphagus zhangzhouensis</name>
    <dbReference type="NCBI Taxonomy" id="1073327"/>
    <lineage>
        <taxon>Bacteria</taxon>
        <taxon>Pseudomonadati</taxon>
        <taxon>Bacteroidota</taxon>
        <taxon>Cytophagia</taxon>
        <taxon>Cytophagales</taxon>
        <taxon>Cyclobacteriaceae</taxon>
        <taxon>Algoriphagus</taxon>
    </lineage>
</organism>
<dbReference type="PROSITE" id="PS51257">
    <property type="entry name" value="PROKAR_LIPOPROTEIN"/>
    <property type="match status" value="1"/>
</dbReference>
<protein>
    <submittedName>
        <fullName evidence="3">CubicO group peptidase, beta-lactamase class C family</fullName>
    </submittedName>
</protein>
<keyword evidence="4" id="KW-1185">Reference proteome</keyword>
<keyword evidence="1" id="KW-0732">Signal</keyword>
<feature type="signal peptide" evidence="1">
    <location>
        <begin position="1"/>
        <end position="22"/>
    </location>
</feature>
<evidence type="ECO:0000313" key="4">
    <source>
        <dbReference type="Proteomes" id="UP000184609"/>
    </source>
</evidence>
<dbReference type="Proteomes" id="UP000184609">
    <property type="component" value="Unassembled WGS sequence"/>
</dbReference>
<dbReference type="Pfam" id="PF00144">
    <property type="entry name" value="Beta-lactamase"/>
    <property type="match status" value="1"/>
</dbReference>
<dbReference type="SUPFAM" id="SSF56601">
    <property type="entry name" value="beta-lactamase/transpeptidase-like"/>
    <property type="match status" value="1"/>
</dbReference>
<proteinExistence type="predicted"/>
<dbReference type="AlphaFoldDB" id="A0A1M7ZF24"/>
<dbReference type="PANTHER" id="PTHR46825">
    <property type="entry name" value="D-ALANYL-D-ALANINE-CARBOXYPEPTIDASE/ENDOPEPTIDASE AMPH"/>
    <property type="match status" value="1"/>
</dbReference>
<dbReference type="EMBL" id="FRXN01000003">
    <property type="protein sequence ID" value="SHO63442.1"/>
    <property type="molecule type" value="Genomic_DNA"/>
</dbReference>
<dbReference type="InterPro" id="IPR050491">
    <property type="entry name" value="AmpC-like"/>
</dbReference>
<name>A0A1M7ZF24_9BACT</name>
<dbReference type="RefSeq" id="WP_073572364.1">
    <property type="nucleotide sequence ID" value="NZ_FRXN01000003.1"/>
</dbReference>